<keyword evidence="2" id="KW-1185">Reference proteome</keyword>
<dbReference type="SUPFAM" id="SSF53335">
    <property type="entry name" value="S-adenosyl-L-methionine-dependent methyltransferases"/>
    <property type="match status" value="1"/>
</dbReference>
<evidence type="ECO:0000313" key="2">
    <source>
        <dbReference type="Proteomes" id="UP000308705"/>
    </source>
</evidence>
<keyword evidence="1" id="KW-0808">Transferase</keyword>
<reference evidence="1 2" key="1">
    <citation type="submission" date="2019-04" db="EMBL/GenBank/DDBJ databases">
        <title>Herbidospora sp. NEAU-GS14.nov., a novel actinomycete isolated from soil.</title>
        <authorList>
            <person name="Han L."/>
        </authorList>
    </citation>
    <scope>NUCLEOTIDE SEQUENCE [LARGE SCALE GENOMIC DNA]</scope>
    <source>
        <strain evidence="1 2">NEAU-GS14</strain>
    </source>
</reference>
<dbReference type="AlphaFoldDB" id="A0A4V6XBD5"/>
<organism evidence="1 2">
    <name type="scientific">Herbidospora galbida</name>
    <dbReference type="NCBI Taxonomy" id="2575442"/>
    <lineage>
        <taxon>Bacteria</taxon>
        <taxon>Bacillati</taxon>
        <taxon>Actinomycetota</taxon>
        <taxon>Actinomycetes</taxon>
        <taxon>Streptosporangiales</taxon>
        <taxon>Streptosporangiaceae</taxon>
        <taxon>Herbidospora</taxon>
    </lineage>
</organism>
<dbReference type="InterPro" id="IPR029063">
    <property type="entry name" value="SAM-dependent_MTases_sf"/>
</dbReference>
<gene>
    <name evidence="1" type="ORF">FDA94_21805</name>
</gene>
<dbReference type="RefSeq" id="WP_137248925.1">
    <property type="nucleotide sequence ID" value="NZ_SZQA01000021.1"/>
</dbReference>
<dbReference type="OrthoDB" id="3476156at2"/>
<keyword evidence="1" id="KW-0489">Methyltransferase</keyword>
<dbReference type="Gene3D" id="3.40.50.150">
    <property type="entry name" value="Vaccinia Virus protein VP39"/>
    <property type="match status" value="1"/>
</dbReference>
<evidence type="ECO:0000313" key="1">
    <source>
        <dbReference type="EMBL" id="TKK86453.1"/>
    </source>
</evidence>
<dbReference type="EMBL" id="SZQA01000021">
    <property type="protein sequence ID" value="TKK86453.1"/>
    <property type="molecule type" value="Genomic_DNA"/>
</dbReference>
<protein>
    <submittedName>
        <fullName evidence="1">DNA cytosine methyltransferase</fullName>
    </submittedName>
</protein>
<proteinExistence type="predicted"/>
<dbReference type="GO" id="GO:0008168">
    <property type="term" value="F:methyltransferase activity"/>
    <property type="evidence" value="ECO:0007669"/>
    <property type="project" value="UniProtKB-KW"/>
</dbReference>
<comment type="caution">
    <text evidence="1">The sequence shown here is derived from an EMBL/GenBank/DDBJ whole genome shotgun (WGS) entry which is preliminary data.</text>
</comment>
<accession>A0A4V6XBD5</accession>
<sequence length="232" mass="25607">MNARRRDRPRLLDLFCCAGGAGMGYHLAGFDVTGVDVKPQPNYPFAFRQGDALEYLAAHGHEYDVIHASPPCQFYTSLRHLHPHDHHPDLIGPTRDLLIRSGRPWVMENVPDAPMPGALVLCGSEFALTARCRDGKTRWLKRHRLFETSEFLMGAGGCHCGRRPIGGVYGTGGRGPMPNGSYKFHRSEAADAMGIDWMTMRELTQAIPPAYTRFIGETLVADLTADHIPAAA</sequence>
<name>A0A4V6XBD5_9ACTN</name>
<dbReference type="GO" id="GO:0032259">
    <property type="term" value="P:methylation"/>
    <property type="evidence" value="ECO:0007669"/>
    <property type="project" value="UniProtKB-KW"/>
</dbReference>
<dbReference type="Proteomes" id="UP000308705">
    <property type="component" value="Unassembled WGS sequence"/>
</dbReference>